<dbReference type="EMBL" id="CAJVPT010015155">
    <property type="protein sequence ID" value="CAG8609760.1"/>
    <property type="molecule type" value="Genomic_DNA"/>
</dbReference>
<comment type="caution">
    <text evidence="1">The sequence shown here is derived from an EMBL/GenBank/DDBJ whole genome shotgun (WGS) entry which is preliminary data.</text>
</comment>
<proteinExistence type="predicted"/>
<organism evidence="1 2">
    <name type="scientific">Acaulospora colombiana</name>
    <dbReference type="NCBI Taxonomy" id="27376"/>
    <lineage>
        <taxon>Eukaryota</taxon>
        <taxon>Fungi</taxon>
        <taxon>Fungi incertae sedis</taxon>
        <taxon>Mucoromycota</taxon>
        <taxon>Glomeromycotina</taxon>
        <taxon>Glomeromycetes</taxon>
        <taxon>Diversisporales</taxon>
        <taxon>Acaulosporaceae</taxon>
        <taxon>Acaulospora</taxon>
    </lineage>
</organism>
<reference evidence="1" key="1">
    <citation type="submission" date="2021-06" db="EMBL/GenBank/DDBJ databases">
        <authorList>
            <person name="Kallberg Y."/>
            <person name="Tangrot J."/>
            <person name="Rosling A."/>
        </authorList>
    </citation>
    <scope>NUCLEOTIDE SEQUENCE</scope>
    <source>
        <strain evidence="1">CL356</strain>
    </source>
</reference>
<evidence type="ECO:0000313" key="2">
    <source>
        <dbReference type="Proteomes" id="UP000789525"/>
    </source>
</evidence>
<gene>
    <name evidence="1" type="ORF">ACOLOM_LOCUS6974</name>
</gene>
<evidence type="ECO:0000313" key="1">
    <source>
        <dbReference type="EMBL" id="CAG8609760.1"/>
    </source>
</evidence>
<name>A0ACA9MSM4_9GLOM</name>
<protein>
    <submittedName>
        <fullName evidence="1">6795_t:CDS:1</fullName>
    </submittedName>
</protein>
<keyword evidence="2" id="KW-1185">Reference proteome</keyword>
<dbReference type="Proteomes" id="UP000789525">
    <property type="component" value="Unassembled WGS sequence"/>
</dbReference>
<accession>A0ACA9MSM4</accession>
<feature type="non-terminal residue" evidence="1">
    <location>
        <position position="1"/>
    </location>
</feature>
<sequence>LVSKAMAFLSTVVKLERYHNLFNNETTLRQLCENIVLPNMYLRSVDEELFEYDPIEYIRRDLEGSDSDTRRRASSDFVRSMMTHFMTDITRIIGSYITQYLARYNENPSNWKDKDAAIYLLTSIATPGTATKHGLTTVNDLVDVVEWFSANILPDLQASVDSGQPVLKVDAIKYLYTFRNQMSKDRLTTVFPLLVKHLSSQNYVVHTYAAIAIERILFMRKENVMVFNKADIKPFTQDLLISLFRLIEAGSTPETLAENDYLMKAVMRVIFTSREDMVPYVADIMDHLNKILGEISRNPSNPRFNHYVFESIGALVRFICSDNPAALRDFEGVLLGPFQAILQQDVAEFVPYVFQIFSQLLEFHQETQLPEIYKSLLPALLLPNLWESSGNVPALVRMLHAYIYRDSSGIIANKQLEPILGIFQKLIASKTNDKYGLELLCSIVQYVPTLTLNQYIGAIISLLLRRLQSSKTERFTLGFVNFVCFFIAINLHGGPDYVIQAFDSIQEKLFLEVLNAFVVPDLQKIQGYTDRKVCSVAMIRLLTQSNLILSEPYINIWPVVLAALIKLFEAPTEIENYDAVDELLNFDFEEERQFQISFSKLTTTSKPRGDPTASVSEPKVYLAQELQRLSQAHPDGKITEMIQSRLPPECTPHLFQYMALANQTH</sequence>